<name>A0A2P7ZDI4_9PEZI</name>
<dbReference type="InterPro" id="IPR012580">
    <property type="entry name" value="NUC153"/>
</dbReference>
<evidence type="ECO:0000313" key="9">
    <source>
        <dbReference type="Proteomes" id="UP000243723"/>
    </source>
</evidence>
<feature type="compositionally biased region" description="Basic and acidic residues" evidence="5">
    <location>
        <begin position="423"/>
        <end position="437"/>
    </location>
</feature>
<dbReference type="Proteomes" id="UP000243723">
    <property type="component" value="Unassembled WGS sequence"/>
</dbReference>
<keyword evidence="3" id="KW-0175">Coiled coil</keyword>
<feature type="compositionally biased region" description="Basic and acidic residues" evidence="5">
    <location>
        <begin position="606"/>
        <end position="619"/>
    </location>
</feature>
<dbReference type="Pfam" id="PF25121">
    <property type="entry name" value="RRM_ESF1"/>
    <property type="match status" value="1"/>
</dbReference>
<dbReference type="PANTHER" id="PTHR12202">
    <property type="entry name" value="ESF1 HOMOLOG"/>
    <property type="match status" value="1"/>
</dbReference>
<dbReference type="PANTHER" id="PTHR12202:SF0">
    <property type="entry name" value="ESF1 HOMOLOG"/>
    <property type="match status" value="1"/>
</dbReference>
<feature type="compositionally biased region" description="Basic residues" evidence="5">
    <location>
        <begin position="501"/>
        <end position="511"/>
    </location>
</feature>
<dbReference type="STRING" id="40998.A0A2P7ZDI4"/>
<evidence type="ECO:0000259" key="6">
    <source>
        <dbReference type="Pfam" id="PF08159"/>
    </source>
</evidence>
<feature type="compositionally biased region" description="Acidic residues" evidence="5">
    <location>
        <begin position="157"/>
        <end position="178"/>
    </location>
</feature>
<evidence type="ECO:0000256" key="4">
    <source>
        <dbReference type="ARBA" id="ARBA00023242"/>
    </source>
</evidence>
<feature type="compositionally biased region" description="Basic and acidic residues" evidence="5">
    <location>
        <begin position="650"/>
        <end position="664"/>
    </location>
</feature>
<evidence type="ECO:0000256" key="5">
    <source>
        <dbReference type="SAM" id="MobiDB-lite"/>
    </source>
</evidence>
<feature type="compositionally biased region" description="Basic and acidic residues" evidence="5">
    <location>
        <begin position="673"/>
        <end position="686"/>
    </location>
</feature>
<evidence type="ECO:0000256" key="1">
    <source>
        <dbReference type="ARBA" id="ARBA00004604"/>
    </source>
</evidence>
<feature type="compositionally biased region" description="Acidic residues" evidence="5">
    <location>
        <begin position="124"/>
        <end position="137"/>
    </location>
</feature>
<evidence type="ECO:0000256" key="2">
    <source>
        <dbReference type="ARBA" id="ARBA00009087"/>
    </source>
</evidence>
<feature type="compositionally biased region" description="Acidic residues" evidence="5">
    <location>
        <begin position="259"/>
        <end position="270"/>
    </location>
</feature>
<dbReference type="AlphaFoldDB" id="A0A2P7ZDI4"/>
<comment type="subcellular location">
    <subcellularLocation>
        <location evidence="1">Nucleus</location>
        <location evidence="1">Nucleolus</location>
    </subcellularLocation>
</comment>
<feature type="compositionally biased region" description="Acidic residues" evidence="5">
    <location>
        <begin position="637"/>
        <end position="649"/>
    </location>
</feature>
<feature type="region of interest" description="Disordered" evidence="5">
    <location>
        <begin position="404"/>
        <end position="731"/>
    </location>
</feature>
<feature type="region of interest" description="Disordered" evidence="5">
    <location>
        <begin position="235"/>
        <end position="280"/>
    </location>
</feature>
<dbReference type="OrthoDB" id="431825at2759"/>
<comment type="similarity">
    <text evidence="2">Belongs to the ESF1 family.</text>
</comment>
<feature type="compositionally biased region" description="Basic residues" evidence="5">
    <location>
        <begin position="719"/>
        <end position="731"/>
    </location>
</feature>
<feature type="compositionally biased region" description="Basic and acidic residues" evidence="5">
    <location>
        <begin position="235"/>
        <end position="245"/>
    </location>
</feature>
<comment type="caution">
    <text evidence="8">The sequence shown here is derived from an EMBL/GenBank/DDBJ whole genome shotgun (WGS) entry which is preliminary data.</text>
</comment>
<keyword evidence="9" id="KW-1185">Reference proteome</keyword>
<feature type="domain" description="ESF1 RRM" evidence="7">
    <location>
        <begin position="190"/>
        <end position="352"/>
    </location>
</feature>
<organism evidence="8 9">
    <name type="scientific">Elsinoe australis</name>
    <dbReference type="NCBI Taxonomy" id="40998"/>
    <lineage>
        <taxon>Eukaryota</taxon>
        <taxon>Fungi</taxon>
        <taxon>Dikarya</taxon>
        <taxon>Ascomycota</taxon>
        <taxon>Pezizomycotina</taxon>
        <taxon>Dothideomycetes</taxon>
        <taxon>Dothideomycetidae</taxon>
        <taxon>Myriangiales</taxon>
        <taxon>Elsinoaceae</taxon>
        <taxon>Elsinoe</taxon>
    </lineage>
</organism>
<feature type="compositionally biased region" description="Basic and acidic residues" evidence="5">
    <location>
        <begin position="138"/>
        <end position="148"/>
    </location>
</feature>
<feature type="compositionally biased region" description="Basic and acidic residues" evidence="5">
    <location>
        <begin position="49"/>
        <end position="60"/>
    </location>
</feature>
<evidence type="ECO:0000313" key="8">
    <source>
        <dbReference type="EMBL" id="PSK46268.1"/>
    </source>
</evidence>
<feature type="compositionally biased region" description="Basic and acidic residues" evidence="5">
    <location>
        <begin position="566"/>
        <end position="575"/>
    </location>
</feature>
<dbReference type="InterPro" id="IPR056750">
    <property type="entry name" value="RRM_ESF1"/>
</dbReference>
<feature type="compositionally biased region" description="Acidic residues" evidence="5">
    <location>
        <begin position="411"/>
        <end position="422"/>
    </location>
</feature>
<feature type="compositionally biased region" description="Basic and acidic residues" evidence="5">
    <location>
        <begin position="698"/>
        <end position="707"/>
    </location>
</feature>
<feature type="compositionally biased region" description="Basic and acidic residues" evidence="5">
    <location>
        <begin position="583"/>
        <end position="598"/>
    </location>
</feature>
<feature type="domain" description="NUC153" evidence="6">
    <location>
        <begin position="651"/>
        <end position="679"/>
    </location>
</feature>
<feature type="compositionally biased region" description="Acidic residues" evidence="5">
    <location>
        <begin position="81"/>
        <end position="97"/>
    </location>
</feature>
<feature type="compositionally biased region" description="Basic residues" evidence="5">
    <location>
        <begin position="101"/>
        <end position="114"/>
    </location>
</feature>
<dbReference type="EMBL" id="NHZQ01000236">
    <property type="protein sequence ID" value="PSK46268.1"/>
    <property type="molecule type" value="Genomic_DNA"/>
</dbReference>
<dbReference type="GO" id="GO:0003723">
    <property type="term" value="F:RNA binding"/>
    <property type="evidence" value="ECO:0007669"/>
    <property type="project" value="TreeGrafter"/>
</dbReference>
<feature type="compositionally biased region" description="Basic residues" evidence="5">
    <location>
        <begin position="620"/>
        <end position="632"/>
    </location>
</feature>
<accession>A0A2P7ZDI4</accession>
<dbReference type="InterPro" id="IPR039754">
    <property type="entry name" value="Esf1"/>
</dbReference>
<gene>
    <name evidence="8" type="ORF">B9Z65_5236</name>
</gene>
<feature type="compositionally biased region" description="Acidic residues" evidence="5">
    <location>
        <begin position="544"/>
        <end position="553"/>
    </location>
</feature>
<feature type="region of interest" description="Disordered" evidence="5">
    <location>
        <begin position="42"/>
        <end position="188"/>
    </location>
</feature>
<evidence type="ECO:0000256" key="3">
    <source>
        <dbReference type="ARBA" id="ARBA00023054"/>
    </source>
</evidence>
<keyword evidence="4" id="KW-0539">Nucleus</keyword>
<sequence length="731" mass="82649">MAPKPSKRSGDDRFAALSSDPRYRLPSAKNARVAVDKRFSRMFSEGDQDFNRKAKVDKYGRKIKSGSSKEQKNLQRLYQAENDEESEGEEEEEDEDEKLARMKGRGKGKGKNAGKGKLGVVGDSESESGLDEDENVEAELRRVEKYDPARGGGFESSSDESSSDEEDEVEAELADEGENQPQVPMGEVSRRLAVVNLDWDNIRAMDVMAVAGSFVPADGRIESVAIYPSEFGKERLEREELEGPPKEIFALNKDKSRDEEDEESDEEDEEEIKKKLQQGDAGEEFDTAALRRYQLDRLRYYYGVLTCSDEGTAESIYKALDGREYLSTANFFDLRFIPDEVSFDDDKPRDKCASLPAGYKPNEFVTEALTHSKVKLTWDADDATRKEVQKRAFSRAEIDENDLRAYIGNDSESEEDEEVGEDGAEHKMSKKDMERQRMRALLGLGGEKKEPKSNKPVGDMQITFTSGLSGGREGRNGVFENSPPRDESTRERYIRKEKERKAKRRERAKAKRNGEEDNAEKADTSGSDSGSEIVVVDQPNGAAGDDDEKDPFDDPFFNTTGAPSKSQKEKTQKQERIKKREAKQKQAEKEEAERKELELLMDEGNDDKMKHFDMKEIQKAAKKKGKKDRKGKKGQDDAIDDQGAEEVETSDPRFAKLFESHEYAIDPSNPRFQKTEGMKKILEEGRKRRRNATEDEEVKTKKSKQDNGDGADDTQKLLARVKAKSKTRAGR</sequence>
<reference evidence="8 9" key="1">
    <citation type="submission" date="2017-05" db="EMBL/GenBank/DDBJ databases">
        <title>Draft genome sequence of Elsinoe australis.</title>
        <authorList>
            <person name="Cheng Q."/>
        </authorList>
    </citation>
    <scope>NUCLEOTIDE SEQUENCE [LARGE SCALE GENOMIC DNA]</scope>
    <source>
        <strain evidence="8 9">NL1</strain>
    </source>
</reference>
<feature type="compositionally biased region" description="Basic and acidic residues" evidence="5">
    <location>
        <begin position="512"/>
        <end position="523"/>
    </location>
</feature>
<feature type="compositionally biased region" description="Basic and acidic residues" evidence="5">
    <location>
        <begin position="483"/>
        <end position="500"/>
    </location>
</feature>
<feature type="region of interest" description="Disordered" evidence="5">
    <location>
        <begin position="1"/>
        <end position="21"/>
    </location>
</feature>
<dbReference type="GO" id="GO:0006364">
    <property type="term" value="P:rRNA processing"/>
    <property type="evidence" value="ECO:0007669"/>
    <property type="project" value="InterPro"/>
</dbReference>
<dbReference type="GO" id="GO:0005730">
    <property type="term" value="C:nucleolus"/>
    <property type="evidence" value="ECO:0007669"/>
    <property type="project" value="UniProtKB-SubCell"/>
</dbReference>
<protein>
    <submittedName>
        <fullName evidence="8">Pre-rRNA-processing protein esf1</fullName>
    </submittedName>
</protein>
<proteinExistence type="inferred from homology"/>
<dbReference type="Pfam" id="PF08159">
    <property type="entry name" value="NUC153"/>
    <property type="match status" value="1"/>
</dbReference>
<evidence type="ECO:0000259" key="7">
    <source>
        <dbReference type="Pfam" id="PF25121"/>
    </source>
</evidence>